<accession>A0AAW2J342</accession>
<dbReference type="Pfam" id="PF00078">
    <property type="entry name" value="RVT_1"/>
    <property type="match status" value="1"/>
</dbReference>
<dbReference type="SUPFAM" id="SSF56672">
    <property type="entry name" value="DNA/RNA polymerases"/>
    <property type="match status" value="1"/>
</dbReference>
<sequence length="470" mass="53730">MSQPELVELRKQLKEMLESGIIKPAKSPYGAPVLFQNKANGSLRMCCDYRALNKITVKNKYPIPLADCFDRLSRAKYFTKIDLRSGYWQVRIKEGDEAKTTVVTRYGAFEFLFMPFGLTNAPATFSTMMNQVLMRLREHELYAKVSKCSFAQETISILGHIVERGRIRMDPKKVQAIEEWRPPSDVHDLRSYLGLANYYRRFMKGYSEIARPMTDLLKKTETWDWTPQCQVAFDNLKRAMVTNPVLALPDMSKSFTVETDASDFALGGVLTQDGHPVAFESRKLKDAKRRYSVHEKELLAVVHCLRLWRHYLLGSPFVVKTDNIAVSHFMSQPKLTSRQDTLAGLLSEFHFVLEYQAMLRQSNMWRTLPALSCRRFERLGGRCGLWRRSNVFALLVRWSASPGYLTPQLVFSYIGAAPFSCEVNGEYASNKFWLEMHESITDAIKIAMISGIRPLLVTKNTKTQVSGPGG</sequence>
<dbReference type="PANTHER" id="PTHR37984:SF5">
    <property type="entry name" value="PROTEIN NYNRIN-LIKE"/>
    <property type="match status" value="1"/>
</dbReference>
<keyword evidence="1" id="KW-0511">Multifunctional enzyme</keyword>
<protein>
    <submittedName>
        <fullName evidence="4">Retrovirus-related Pol polyprotein from transposon.6</fullName>
    </submittedName>
</protein>
<evidence type="ECO:0000313" key="4">
    <source>
        <dbReference type="EMBL" id="KAL0288487.1"/>
    </source>
</evidence>
<evidence type="ECO:0000259" key="2">
    <source>
        <dbReference type="Pfam" id="PF00078"/>
    </source>
</evidence>
<dbReference type="EMBL" id="JACGWK010001444">
    <property type="protein sequence ID" value="KAL0288487.1"/>
    <property type="molecule type" value="Genomic_DNA"/>
</dbReference>
<dbReference type="Pfam" id="PF17919">
    <property type="entry name" value="RT_RNaseH_2"/>
    <property type="match status" value="1"/>
</dbReference>
<organism evidence="4">
    <name type="scientific">Sesamum angustifolium</name>
    <dbReference type="NCBI Taxonomy" id="2727405"/>
    <lineage>
        <taxon>Eukaryota</taxon>
        <taxon>Viridiplantae</taxon>
        <taxon>Streptophyta</taxon>
        <taxon>Embryophyta</taxon>
        <taxon>Tracheophyta</taxon>
        <taxon>Spermatophyta</taxon>
        <taxon>Magnoliopsida</taxon>
        <taxon>eudicotyledons</taxon>
        <taxon>Gunneridae</taxon>
        <taxon>Pentapetalae</taxon>
        <taxon>asterids</taxon>
        <taxon>lamiids</taxon>
        <taxon>Lamiales</taxon>
        <taxon>Pedaliaceae</taxon>
        <taxon>Sesamum</taxon>
    </lineage>
</organism>
<evidence type="ECO:0000256" key="1">
    <source>
        <dbReference type="ARBA" id="ARBA00023268"/>
    </source>
</evidence>
<proteinExistence type="predicted"/>
<dbReference type="InterPro" id="IPR043502">
    <property type="entry name" value="DNA/RNA_pol_sf"/>
</dbReference>
<evidence type="ECO:0000259" key="3">
    <source>
        <dbReference type="Pfam" id="PF17919"/>
    </source>
</evidence>
<dbReference type="FunFam" id="3.30.70.270:FF:000020">
    <property type="entry name" value="Transposon Tf2-6 polyprotein-like Protein"/>
    <property type="match status" value="1"/>
</dbReference>
<comment type="caution">
    <text evidence="4">The sequence shown here is derived from an EMBL/GenBank/DDBJ whole genome shotgun (WGS) entry which is preliminary data.</text>
</comment>
<gene>
    <name evidence="4" type="ORF">Sangu_2656000</name>
</gene>
<dbReference type="GO" id="GO:0003824">
    <property type="term" value="F:catalytic activity"/>
    <property type="evidence" value="ECO:0007669"/>
    <property type="project" value="UniProtKB-KW"/>
</dbReference>
<dbReference type="Gene3D" id="3.30.70.270">
    <property type="match status" value="3"/>
</dbReference>
<dbReference type="AlphaFoldDB" id="A0AAW2J342"/>
<dbReference type="CDD" id="cd09274">
    <property type="entry name" value="RNase_HI_RT_Ty3"/>
    <property type="match status" value="1"/>
</dbReference>
<dbReference type="InterPro" id="IPR050951">
    <property type="entry name" value="Retrovirus_Pol_polyprotein"/>
</dbReference>
<dbReference type="InterPro" id="IPR043128">
    <property type="entry name" value="Rev_trsase/Diguanyl_cyclase"/>
</dbReference>
<dbReference type="Gene3D" id="3.10.10.10">
    <property type="entry name" value="HIV Type 1 Reverse Transcriptase, subunit A, domain 1"/>
    <property type="match status" value="1"/>
</dbReference>
<reference evidence="4" key="2">
    <citation type="journal article" date="2024" name="Plant">
        <title>Genomic evolution and insights into agronomic trait innovations of Sesamum species.</title>
        <authorList>
            <person name="Miao H."/>
            <person name="Wang L."/>
            <person name="Qu L."/>
            <person name="Liu H."/>
            <person name="Sun Y."/>
            <person name="Le M."/>
            <person name="Wang Q."/>
            <person name="Wei S."/>
            <person name="Zheng Y."/>
            <person name="Lin W."/>
            <person name="Duan Y."/>
            <person name="Cao H."/>
            <person name="Xiong S."/>
            <person name="Wang X."/>
            <person name="Wei L."/>
            <person name="Li C."/>
            <person name="Ma Q."/>
            <person name="Ju M."/>
            <person name="Zhao R."/>
            <person name="Li G."/>
            <person name="Mu C."/>
            <person name="Tian Q."/>
            <person name="Mei H."/>
            <person name="Zhang T."/>
            <person name="Gao T."/>
            <person name="Zhang H."/>
        </authorList>
    </citation>
    <scope>NUCLEOTIDE SEQUENCE</scope>
    <source>
        <strain evidence="4">G01</strain>
    </source>
</reference>
<dbReference type="InterPro" id="IPR000477">
    <property type="entry name" value="RT_dom"/>
</dbReference>
<name>A0AAW2J342_9LAMI</name>
<reference evidence="4" key="1">
    <citation type="submission" date="2020-06" db="EMBL/GenBank/DDBJ databases">
        <authorList>
            <person name="Li T."/>
            <person name="Hu X."/>
            <person name="Zhang T."/>
            <person name="Song X."/>
            <person name="Zhang H."/>
            <person name="Dai N."/>
            <person name="Sheng W."/>
            <person name="Hou X."/>
            <person name="Wei L."/>
        </authorList>
    </citation>
    <scope>NUCLEOTIDE SEQUENCE</scope>
    <source>
        <strain evidence="4">G01</strain>
        <tissue evidence="4">Leaf</tissue>
    </source>
</reference>
<feature type="domain" description="Reverse transcriptase" evidence="2">
    <location>
        <begin position="38"/>
        <end position="140"/>
    </location>
</feature>
<dbReference type="PANTHER" id="PTHR37984">
    <property type="entry name" value="PROTEIN CBG26694"/>
    <property type="match status" value="1"/>
</dbReference>
<dbReference type="InterPro" id="IPR041577">
    <property type="entry name" value="RT_RNaseH_2"/>
</dbReference>
<feature type="domain" description="Reverse transcriptase/retrotransposon-derived protein RNase H-like" evidence="3">
    <location>
        <begin position="225"/>
        <end position="319"/>
    </location>
</feature>
<dbReference type="CDD" id="cd01647">
    <property type="entry name" value="RT_LTR"/>
    <property type="match status" value="1"/>
</dbReference>